<dbReference type="InterPro" id="IPR000092">
    <property type="entry name" value="Polyprenyl_synt"/>
</dbReference>
<evidence type="ECO:0000313" key="6">
    <source>
        <dbReference type="EMBL" id="RLL96116.1"/>
    </source>
</evidence>
<keyword evidence="7" id="KW-1185">Reference proteome</keyword>
<sequence>MQQEATQNRDLDMRRFMNQLARYFQILDDYQNLVSQYTSQRGFCQDLDEGKPSFLFIRACHDLEDSTVLTEWLNILYSRARSPVEAKRYILARIEESGSLEDTRDLLALLLQALEGMLRDMESVTGHENWILRSMMVQLQVKQNRPLQKEITFAEVLRVWSGY</sequence>
<gene>
    <name evidence="6" type="ORF">CFD26_104375</name>
</gene>
<dbReference type="GO" id="GO:0008299">
    <property type="term" value="P:isoprenoid biosynthetic process"/>
    <property type="evidence" value="ECO:0007669"/>
    <property type="project" value="UniProtKB-KW"/>
</dbReference>
<reference evidence="6 7" key="1">
    <citation type="submission" date="2018-08" db="EMBL/GenBank/DDBJ databases">
        <title>Draft genome sequences of two Aspergillus turcosus clinical strains isolated from bronchoalveolar lavage fluid: one azole-susceptible and the other azole-resistant.</title>
        <authorList>
            <person name="Parent-Michaud M."/>
            <person name="Dufresne P.J."/>
            <person name="Fournier E."/>
            <person name="Martineau C."/>
            <person name="Moreira S."/>
            <person name="Perkins V."/>
            <person name="De Repentigny L."/>
            <person name="Dufresne S.F."/>
        </authorList>
    </citation>
    <scope>NUCLEOTIDE SEQUENCE [LARGE SCALE GENOMIC DNA]</scope>
    <source>
        <strain evidence="6">HMR AF 1038</strain>
    </source>
</reference>
<dbReference type="InterPro" id="IPR008949">
    <property type="entry name" value="Isoprenoid_synthase_dom_sf"/>
</dbReference>
<keyword evidence="2" id="KW-0808">Transferase</keyword>
<dbReference type="PANTHER" id="PTHR12001">
    <property type="entry name" value="GERANYLGERANYL PYROPHOSPHATE SYNTHASE"/>
    <property type="match status" value="1"/>
</dbReference>
<keyword evidence="5" id="KW-0414">Isoprene biosynthesis</keyword>
<evidence type="ECO:0000313" key="7">
    <source>
        <dbReference type="Proteomes" id="UP000215289"/>
    </source>
</evidence>
<dbReference type="Proteomes" id="UP000215289">
    <property type="component" value="Unassembled WGS sequence"/>
</dbReference>
<dbReference type="STRING" id="1245748.A0A229YKD9"/>
<evidence type="ECO:0000256" key="2">
    <source>
        <dbReference type="ARBA" id="ARBA00022679"/>
    </source>
</evidence>
<dbReference type="OrthoDB" id="6921389at2759"/>
<dbReference type="Pfam" id="PF00348">
    <property type="entry name" value="polyprenyl_synt"/>
    <property type="match status" value="1"/>
</dbReference>
<evidence type="ECO:0000256" key="1">
    <source>
        <dbReference type="ARBA" id="ARBA00005179"/>
    </source>
</evidence>
<dbReference type="GO" id="GO:0046165">
    <property type="term" value="P:alcohol biosynthetic process"/>
    <property type="evidence" value="ECO:0007669"/>
    <property type="project" value="UniProtKB-ARBA"/>
</dbReference>
<comment type="pathway">
    <text evidence="1">Secondary metabolite biosynthesis.</text>
</comment>
<name>A0A229YKD9_9EURO</name>
<evidence type="ECO:0000256" key="5">
    <source>
        <dbReference type="ARBA" id="ARBA00023229"/>
    </source>
</evidence>
<dbReference type="Gene3D" id="1.10.600.10">
    <property type="entry name" value="Farnesyl Diphosphate Synthase"/>
    <property type="match status" value="1"/>
</dbReference>
<dbReference type="SUPFAM" id="SSF48576">
    <property type="entry name" value="Terpenoid synthases"/>
    <property type="match status" value="1"/>
</dbReference>
<comment type="caution">
    <text evidence="6">The sequence shown here is derived from an EMBL/GenBank/DDBJ whole genome shotgun (WGS) entry which is preliminary data.</text>
</comment>
<dbReference type="GO" id="GO:0043386">
    <property type="term" value="P:mycotoxin biosynthetic process"/>
    <property type="evidence" value="ECO:0007669"/>
    <property type="project" value="UniProtKB-ARBA"/>
</dbReference>
<protein>
    <submittedName>
        <fullName evidence="6">Uncharacterized protein</fullName>
    </submittedName>
</protein>
<dbReference type="AlphaFoldDB" id="A0A229YKD9"/>
<dbReference type="PANTHER" id="PTHR12001:SF72">
    <property type="entry name" value="THIJ_PFPI FAMILY PROTEIN (AFU_ORTHOLOGUE AFUA_3G01210)-RELATED"/>
    <property type="match status" value="1"/>
</dbReference>
<keyword evidence="3" id="KW-0479">Metal-binding</keyword>
<organism evidence="6 7">
    <name type="scientific">Aspergillus turcosus</name>
    <dbReference type="NCBI Taxonomy" id="1245748"/>
    <lineage>
        <taxon>Eukaryota</taxon>
        <taxon>Fungi</taxon>
        <taxon>Dikarya</taxon>
        <taxon>Ascomycota</taxon>
        <taxon>Pezizomycotina</taxon>
        <taxon>Eurotiomycetes</taxon>
        <taxon>Eurotiomycetidae</taxon>
        <taxon>Eurotiales</taxon>
        <taxon>Aspergillaceae</taxon>
        <taxon>Aspergillus</taxon>
        <taxon>Aspergillus subgen. Fumigati</taxon>
    </lineage>
</organism>
<proteinExistence type="predicted"/>
<evidence type="ECO:0000256" key="4">
    <source>
        <dbReference type="ARBA" id="ARBA00022842"/>
    </source>
</evidence>
<accession>A0A229YKD9</accession>
<dbReference type="GO" id="GO:0004659">
    <property type="term" value="F:prenyltransferase activity"/>
    <property type="evidence" value="ECO:0007669"/>
    <property type="project" value="InterPro"/>
</dbReference>
<dbReference type="GO" id="GO:0046872">
    <property type="term" value="F:metal ion binding"/>
    <property type="evidence" value="ECO:0007669"/>
    <property type="project" value="UniProtKB-KW"/>
</dbReference>
<dbReference type="EMBL" id="NIDN02000123">
    <property type="protein sequence ID" value="RLL96116.1"/>
    <property type="molecule type" value="Genomic_DNA"/>
</dbReference>
<evidence type="ECO:0000256" key="3">
    <source>
        <dbReference type="ARBA" id="ARBA00022723"/>
    </source>
</evidence>
<keyword evidence="4" id="KW-0460">Magnesium</keyword>